<protein>
    <recommendedName>
        <fullName evidence="4">HTH araC/xylS-type domain-containing protein</fullName>
    </recommendedName>
</protein>
<dbReference type="InterPro" id="IPR020449">
    <property type="entry name" value="Tscrpt_reg_AraC-type_HTH"/>
</dbReference>
<keyword evidence="2" id="KW-0238">DNA-binding</keyword>
<dbReference type="Pfam" id="PF14525">
    <property type="entry name" value="AraC_binding_2"/>
    <property type="match status" value="1"/>
</dbReference>
<proteinExistence type="predicted"/>
<evidence type="ECO:0000313" key="5">
    <source>
        <dbReference type="EMBL" id="GIF23296.1"/>
    </source>
</evidence>
<evidence type="ECO:0000256" key="1">
    <source>
        <dbReference type="ARBA" id="ARBA00023015"/>
    </source>
</evidence>
<dbReference type="SMART" id="SM00342">
    <property type="entry name" value="HTH_ARAC"/>
    <property type="match status" value="1"/>
</dbReference>
<organism evidence="5 6">
    <name type="scientific">Paractinoplanes tereljensis</name>
    <dbReference type="NCBI Taxonomy" id="571912"/>
    <lineage>
        <taxon>Bacteria</taxon>
        <taxon>Bacillati</taxon>
        <taxon>Actinomycetota</taxon>
        <taxon>Actinomycetes</taxon>
        <taxon>Micromonosporales</taxon>
        <taxon>Micromonosporaceae</taxon>
        <taxon>Paractinoplanes</taxon>
    </lineage>
</organism>
<name>A0A919NQL0_9ACTN</name>
<dbReference type="PANTHER" id="PTHR46796:SF6">
    <property type="entry name" value="ARAC SUBFAMILY"/>
    <property type="match status" value="1"/>
</dbReference>
<evidence type="ECO:0000256" key="3">
    <source>
        <dbReference type="ARBA" id="ARBA00023163"/>
    </source>
</evidence>
<dbReference type="Pfam" id="PF12833">
    <property type="entry name" value="HTH_18"/>
    <property type="match status" value="1"/>
</dbReference>
<keyword evidence="1" id="KW-0805">Transcription regulation</keyword>
<dbReference type="Proteomes" id="UP000623608">
    <property type="component" value="Unassembled WGS sequence"/>
</dbReference>
<dbReference type="InterPro" id="IPR050204">
    <property type="entry name" value="AraC_XylS_family_regulators"/>
</dbReference>
<feature type="domain" description="HTH araC/xylS-type" evidence="4">
    <location>
        <begin position="208"/>
        <end position="306"/>
    </location>
</feature>
<dbReference type="GO" id="GO:0003700">
    <property type="term" value="F:DNA-binding transcription factor activity"/>
    <property type="evidence" value="ECO:0007669"/>
    <property type="project" value="InterPro"/>
</dbReference>
<evidence type="ECO:0000259" key="4">
    <source>
        <dbReference type="PROSITE" id="PS01124"/>
    </source>
</evidence>
<dbReference type="GO" id="GO:0043565">
    <property type="term" value="F:sequence-specific DNA binding"/>
    <property type="evidence" value="ECO:0007669"/>
    <property type="project" value="InterPro"/>
</dbReference>
<dbReference type="InterPro" id="IPR018062">
    <property type="entry name" value="HTH_AraC-typ_CS"/>
</dbReference>
<dbReference type="EMBL" id="BOMY01000039">
    <property type="protein sequence ID" value="GIF23296.1"/>
    <property type="molecule type" value="Genomic_DNA"/>
</dbReference>
<accession>A0A919NQL0</accession>
<dbReference type="SUPFAM" id="SSF46689">
    <property type="entry name" value="Homeodomain-like"/>
    <property type="match status" value="1"/>
</dbReference>
<gene>
    <name evidence="5" type="ORF">Ate02nite_60260</name>
</gene>
<dbReference type="InterPro" id="IPR009057">
    <property type="entry name" value="Homeodomain-like_sf"/>
</dbReference>
<dbReference type="PRINTS" id="PR00032">
    <property type="entry name" value="HTHARAC"/>
</dbReference>
<sequence>MTLILDTNGIPVIDRRDAVRQTIGETVVPVDIGFPVGRPADVRAAITGLGALTVCSVRSNAVTVQRTPELARDDLEPRIFLGVQLEGSSLIVQGDREAVLRPGDLAFSESTTPYTLADDRGIRQHFFSVSVSALALPQDMIRGVSATILCPGAPLSDLASTYLRRLGSRPELTGHPGAGGTGPPTIDLIRSLLTTHLGEASPYAALSLRILEYARQHLDDPDLDAARVAAAHHISVRHLYNVLARDGILLGDWIRTHRLQQSRTMLARTALPIGEIAHRWGFRSVSSFGRSFRSAYEVSPREWRSRERR</sequence>
<dbReference type="PROSITE" id="PS01124">
    <property type="entry name" value="HTH_ARAC_FAMILY_2"/>
    <property type="match status" value="1"/>
</dbReference>
<keyword evidence="6" id="KW-1185">Reference proteome</keyword>
<keyword evidence="3" id="KW-0804">Transcription</keyword>
<evidence type="ECO:0000256" key="2">
    <source>
        <dbReference type="ARBA" id="ARBA00023125"/>
    </source>
</evidence>
<dbReference type="RefSeq" id="WP_203811199.1">
    <property type="nucleotide sequence ID" value="NZ_BOMY01000039.1"/>
</dbReference>
<dbReference type="AlphaFoldDB" id="A0A919NQL0"/>
<dbReference type="InterPro" id="IPR018060">
    <property type="entry name" value="HTH_AraC"/>
</dbReference>
<dbReference type="PANTHER" id="PTHR46796">
    <property type="entry name" value="HTH-TYPE TRANSCRIPTIONAL ACTIVATOR RHAS-RELATED"/>
    <property type="match status" value="1"/>
</dbReference>
<dbReference type="Gene3D" id="1.10.10.60">
    <property type="entry name" value="Homeodomain-like"/>
    <property type="match status" value="1"/>
</dbReference>
<dbReference type="InterPro" id="IPR035418">
    <property type="entry name" value="AraC-bd_2"/>
</dbReference>
<reference evidence="5" key="1">
    <citation type="submission" date="2021-01" db="EMBL/GenBank/DDBJ databases">
        <title>Whole genome shotgun sequence of Actinoplanes tereljensis NBRC 105297.</title>
        <authorList>
            <person name="Komaki H."/>
            <person name="Tamura T."/>
        </authorList>
    </citation>
    <scope>NUCLEOTIDE SEQUENCE</scope>
    <source>
        <strain evidence="5">NBRC 105297</strain>
    </source>
</reference>
<dbReference type="PROSITE" id="PS00041">
    <property type="entry name" value="HTH_ARAC_FAMILY_1"/>
    <property type="match status" value="1"/>
</dbReference>
<evidence type="ECO:0000313" key="6">
    <source>
        <dbReference type="Proteomes" id="UP000623608"/>
    </source>
</evidence>
<comment type="caution">
    <text evidence="5">The sequence shown here is derived from an EMBL/GenBank/DDBJ whole genome shotgun (WGS) entry which is preliminary data.</text>
</comment>